<organism evidence="1 2">
    <name type="scientific">Amphibacillus indicireducens</name>
    <dbReference type="NCBI Taxonomy" id="1076330"/>
    <lineage>
        <taxon>Bacteria</taxon>
        <taxon>Bacillati</taxon>
        <taxon>Bacillota</taxon>
        <taxon>Bacilli</taxon>
        <taxon>Bacillales</taxon>
        <taxon>Bacillaceae</taxon>
        <taxon>Amphibacillus</taxon>
    </lineage>
</organism>
<protein>
    <recommendedName>
        <fullName evidence="3">Tyrosine specific protein phosphatases domain-containing protein</fullName>
    </recommendedName>
</protein>
<comment type="caution">
    <text evidence="1">The sequence shown here is derived from an EMBL/GenBank/DDBJ whole genome shotgun (WGS) entry which is preliminary data.</text>
</comment>
<dbReference type="PROSITE" id="PS00383">
    <property type="entry name" value="TYR_PHOSPHATASE_1"/>
    <property type="match status" value="1"/>
</dbReference>
<dbReference type="EMBL" id="BAABDL010000103">
    <property type="protein sequence ID" value="GAA4073792.1"/>
    <property type="molecule type" value="Genomic_DNA"/>
</dbReference>
<evidence type="ECO:0000313" key="2">
    <source>
        <dbReference type="Proteomes" id="UP001501734"/>
    </source>
</evidence>
<reference evidence="2" key="1">
    <citation type="journal article" date="2019" name="Int. J. Syst. Evol. Microbiol.">
        <title>The Global Catalogue of Microorganisms (GCM) 10K type strain sequencing project: providing services to taxonomists for standard genome sequencing and annotation.</title>
        <authorList>
            <consortium name="The Broad Institute Genomics Platform"/>
            <consortium name="The Broad Institute Genome Sequencing Center for Infectious Disease"/>
            <person name="Wu L."/>
            <person name="Ma J."/>
        </authorList>
    </citation>
    <scope>NUCLEOTIDE SEQUENCE [LARGE SCALE GENOMIC DNA]</scope>
    <source>
        <strain evidence="2">JCM 17250</strain>
    </source>
</reference>
<name>A0ABP7VSU1_9BACI</name>
<sequence>MDKVTIMSRKRFLEWVPPVSKEQVVAIRIGDRAPVKDAASDRYTDTLSLAFYDEWTFADEIDRNTPVGSNRLTEKDKIIIDDYIDKYSDRYFVLHCEQGISRSSAIGYYILKRLGYKEELNEKKDSALYLPNIEVYGLLIGNPYTKKTATKLRKELDYPE</sequence>
<dbReference type="RefSeq" id="WP_344912538.1">
    <property type="nucleotide sequence ID" value="NZ_BAABDL010000103.1"/>
</dbReference>
<proteinExistence type="predicted"/>
<evidence type="ECO:0008006" key="3">
    <source>
        <dbReference type="Google" id="ProtNLM"/>
    </source>
</evidence>
<accession>A0ABP7VSU1</accession>
<gene>
    <name evidence="1" type="ORF">GCM10022410_18800</name>
</gene>
<dbReference type="InterPro" id="IPR016130">
    <property type="entry name" value="Tyr_Pase_AS"/>
</dbReference>
<keyword evidence="2" id="KW-1185">Reference proteome</keyword>
<evidence type="ECO:0000313" key="1">
    <source>
        <dbReference type="EMBL" id="GAA4073792.1"/>
    </source>
</evidence>
<dbReference type="Proteomes" id="UP001501734">
    <property type="component" value="Unassembled WGS sequence"/>
</dbReference>